<keyword evidence="3" id="KW-0472">Membrane</keyword>
<organism evidence="9 10">
    <name type="scientific">Borreliella lusitaniae</name>
    <dbReference type="NCBI Taxonomy" id="100177"/>
    <lineage>
        <taxon>Bacteria</taxon>
        <taxon>Pseudomonadati</taxon>
        <taxon>Spirochaetota</taxon>
        <taxon>Spirochaetia</taxon>
        <taxon>Spirochaetales</taxon>
        <taxon>Borreliaceae</taxon>
        <taxon>Borreliella</taxon>
    </lineage>
</organism>
<dbReference type="InterPro" id="IPR023322">
    <property type="entry name" value="OM_lipoprot_dom_sf"/>
</dbReference>
<gene>
    <name evidence="9" type="ORF">QIA44_04660</name>
</gene>
<evidence type="ECO:0000313" key="10">
    <source>
        <dbReference type="Proteomes" id="UP001301963"/>
    </source>
</evidence>
<reference evidence="9" key="1">
    <citation type="submission" date="2023-07" db="EMBL/GenBank/DDBJ databases">
        <title>Genome sequencing of multiple Borrelia sensu lato isolates.</title>
        <authorList>
            <person name="Mongodin E.F."/>
            <person name="Rudenko N."/>
            <person name="Fraser C.M."/>
            <person name="Schutzer S."/>
            <person name="Luft B."/>
            <person name="Morgan R."/>
            <person name="Chastens S."/>
            <person name="Qiu W."/>
        </authorList>
    </citation>
    <scope>NUCLEOTIDE SEQUENCE [LARGE SCALE GENOMIC DNA]</scope>
    <source>
        <strain evidence="9">PotiB3</strain>
    </source>
</reference>
<keyword evidence="6" id="KW-0449">Lipoprotein</keyword>
<dbReference type="Gene3D" id="2.40.128.160">
    <property type="entry name" value="C1 set domains (antibody constant domain-like)"/>
    <property type="match status" value="1"/>
</dbReference>
<feature type="signal peptide" evidence="8">
    <location>
        <begin position="1"/>
        <end position="21"/>
    </location>
</feature>
<evidence type="ECO:0000313" key="9">
    <source>
        <dbReference type="EMBL" id="WNY69124.1"/>
    </source>
</evidence>
<keyword evidence="5" id="KW-0998">Cell outer membrane</keyword>
<dbReference type="SUPFAM" id="SSF51087">
    <property type="entry name" value="Outer surface protein"/>
    <property type="match status" value="1"/>
</dbReference>
<comment type="subcellular location">
    <subcellularLocation>
        <location evidence="1">Cell outer membrane</location>
        <topology evidence="1">Lipid-anchor</topology>
    </subcellularLocation>
</comment>
<evidence type="ECO:0000256" key="4">
    <source>
        <dbReference type="ARBA" id="ARBA00023139"/>
    </source>
</evidence>
<accession>A0ABZ0CK43</accession>
<evidence type="ECO:0000256" key="1">
    <source>
        <dbReference type="ARBA" id="ARBA00004459"/>
    </source>
</evidence>
<feature type="region of interest" description="Disordered" evidence="7">
    <location>
        <begin position="23"/>
        <end position="42"/>
    </location>
</feature>
<protein>
    <submittedName>
        <fullName evidence="9">Cell surface protein</fullName>
    </submittedName>
</protein>
<evidence type="ECO:0000256" key="6">
    <source>
        <dbReference type="ARBA" id="ARBA00023288"/>
    </source>
</evidence>
<keyword evidence="4" id="KW-0564">Palmitate</keyword>
<evidence type="ECO:0000256" key="5">
    <source>
        <dbReference type="ARBA" id="ARBA00023237"/>
    </source>
</evidence>
<name>A0ABZ0CK43_9SPIR</name>
<feature type="chain" id="PRO_5045348288" evidence="8">
    <location>
        <begin position="22"/>
        <end position="276"/>
    </location>
</feature>
<geneLocation type="plasmid" evidence="9 10">
    <name>lp54</name>
</geneLocation>
<evidence type="ECO:0000256" key="8">
    <source>
        <dbReference type="SAM" id="SignalP"/>
    </source>
</evidence>
<dbReference type="InterPro" id="IPR001809">
    <property type="entry name" value="OM_lipoprot_Borrelia"/>
</dbReference>
<dbReference type="PROSITE" id="PS51257">
    <property type="entry name" value="PROKAR_LIPOPROTEIN"/>
    <property type="match status" value="1"/>
</dbReference>
<evidence type="ECO:0000256" key="3">
    <source>
        <dbReference type="ARBA" id="ARBA00023136"/>
    </source>
</evidence>
<dbReference type="EMBL" id="CP132471">
    <property type="protein sequence ID" value="WNY69124.1"/>
    <property type="molecule type" value="Genomic_DNA"/>
</dbReference>
<feature type="compositionally biased region" description="Polar residues" evidence="7">
    <location>
        <begin position="23"/>
        <end position="37"/>
    </location>
</feature>
<keyword evidence="2 8" id="KW-0732">Signal</keyword>
<sequence>MKKYLLGISLILALIACKQNAGDTASGDSNTSSSVELSSGEKVLVSKEKNKDGKYELMATVGNLELKGTSDKNDGSGTLEGVKDDNSKVKLTVSDDLETTLEITKADGKKVSKKTTAKDKSSTEEIFDANGEYVTEKTITRANGTKLELTEMTKEGKGKAKEALKNFTLEGAVENNKIKLEVKEGTVTLAKEIDENDGKVTISVEDTNTTQASKKTGDWDENTSTLTITVNSKKTKALVFTKEGTITQQSYDTNGDNLTGQAEEIKTLDDLKTALK</sequence>
<keyword evidence="10" id="KW-1185">Reference proteome</keyword>
<evidence type="ECO:0000256" key="2">
    <source>
        <dbReference type="ARBA" id="ARBA00022729"/>
    </source>
</evidence>
<keyword evidence="9" id="KW-0614">Plasmid</keyword>
<dbReference type="Gene3D" id="3.90.930.1">
    <property type="match status" value="1"/>
</dbReference>
<dbReference type="Pfam" id="PF00820">
    <property type="entry name" value="Lipoprotein_1"/>
    <property type="match status" value="1"/>
</dbReference>
<dbReference type="PRINTS" id="PR00968">
    <property type="entry name" value="OUTRSURFACE"/>
</dbReference>
<proteinExistence type="predicted"/>
<dbReference type="RefSeq" id="WP_316384051.1">
    <property type="nucleotide sequence ID" value="NZ_CP132471.1"/>
</dbReference>
<dbReference type="Proteomes" id="UP001301963">
    <property type="component" value="Plasmid lp54"/>
</dbReference>
<evidence type="ECO:0000256" key="7">
    <source>
        <dbReference type="SAM" id="MobiDB-lite"/>
    </source>
</evidence>